<organism evidence="2 3">
    <name type="scientific">Panicum virgatum</name>
    <name type="common">Blackwell switchgrass</name>
    <dbReference type="NCBI Taxonomy" id="38727"/>
    <lineage>
        <taxon>Eukaryota</taxon>
        <taxon>Viridiplantae</taxon>
        <taxon>Streptophyta</taxon>
        <taxon>Embryophyta</taxon>
        <taxon>Tracheophyta</taxon>
        <taxon>Spermatophyta</taxon>
        <taxon>Magnoliopsida</taxon>
        <taxon>Liliopsida</taxon>
        <taxon>Poales</taxon>
        <taxon>Poaceae</taxon>
        <taxon>PACMAD clade</taxon>
        <taxon>Panicoideae</taxon>
        <taxon>Panicodae</taxon>
        <taxon>Paniceae</taxon>
        <taxon>Panicinae</taxon>
        <taxon>Panicum</taxon>
        <taxon>Panicum sect. Hiantes</taxon>
    </lineage>
</organism>
<evidence type="ECO:0000256" key="1">
    <source>
        <dbReference type="SAM" id="SignalP"/>
    </source>
</evidence>
<proteinExistence type="predicted"/>
<dbReference type="Proteomes" id="UP000823388">
    <property type="component" value="Chromosome 8K"/>
</dbReference>
<reference evidence="2" key="1">
    <citation type="submission" date="2020-05" db="EMBL/GenBank/DDBJ databases">
        <title>WGS assembly of Panicum virgatum.</title>
        <authorList>
            <person name="Lovell J.T."/>
            <person name="Jenkins J."/>
            <person name="Shu S."/>
            <person name="Juenger T.E."/>
            <person name="Schmutz J."/>
        </authorList>
    </citation>
    <scope>NUCLEOTIDE SEQUENCE</scope>
    <source>
        <strain evidence="2">AP13</strain>
    </source>
</reference>
<gene>
    <name evidence="2" type="ORF">PVAP13_8KG273801</name>
</gene>
<comment type="caution">
    <text evidence="2">The sequence shown here is derived from an EMBL/GenBank/DDBJ whole genome shotgun (WGS) entry which is preliminary data.</text>
</comment>
<sequence length="55" mass="6173">MVTIATFFVFFYHSASMIISPVAFRPIPVSFNIFCHATKSGLSLSHLFFNCNLVT</sequence>
<dbReference type="EMBL" id="CM029051">
    <property type="protein sequence ID" value="KAG2561861.1"/>
    <property type="molecule type" value="Genomic_DNA"/>
</dbReference>
<evidence type="ECO:0000313" key="3">
    <source>
        <dbReference type="Proteomes" id="UP000823388"/>
    </source>
</evidence>
<dbReference type="AlphaFoldDB" id="A0A8T0PI82"/>
<feature type="signal peptide" evidence="1">
    <location>
        <begin position="1"/>
        <end position="16"/>
    </location>
</feature>
<feature type="chain" id="PRO_5035849808" evidence="1">
    <location>
        <begin position="17"/>
        <end position="55"/>
    </location>
</feature>
<name>A0A8T0PI82_PANVG</name>
<keyword evidence="3" id="KW-1185">Reference proteome</keyword>
<accession>A0A8T0PI82</accession>
<protein>
    <submittedName>
        <fullName evidence="2">Uncharacterized protein</fullName>
    </submittedName>
</protein>
<evidence type="ECO:0000313" key="2">
    <source>
        <dbReference type="EMBL" id="KAG2561861.1"/>
    </source>
</evidence>
<keyword evidence="1" id="KW-0732">Signal</keyword>